<dbReference type="OrthoDB" id="47375at2759"/>
<evidence type="ECO:0000313" key="7">
    <source>
        <dbReference type="EMBL" id="RKP35010.1"/>
    </source>
</evidence>
<dbReference type="GO" id="GO:0016740">
    <property type="term" value="F:transferase activity"/>
    <property type="evidence" value="ECO:0007669"/>
    <property type="project" value="UniProtKB-KW"/>
</dbReference>
<keyword evidence="5" id="KW-1133">Transmembrane helix</keyword>
<evidence type="ECO:0000313" key="8">
    <source>
        <dbReference type="Proteomes" id="UP000268162"/>
    </source>
</evidence>
<dbReference type="InterPro" id="IPR002654">
    <property type="entry name" value="Glyco_trans_25"/>
</dbReference>
<evidence type="ECO:0000256" key="5">
    <source>
        <dbReference type="SAM" id="Phobius"/>
    </source>
</evidence>
<dbReference type="EMBL" id="ML002990">
    <property type="protein sequence ID" value="RKP35010.1"/>
    <property type="molecule type" value="Genomic_DNA"/>
</dbReference>
<name>A0A4P9ZRE4_9FUNG</name>
<proteinExistence type="inferred from homology"/>
<dbReference type="PANTHER" id="PTHR10730:SF53">
    <property type="entry name" value="GLYCOSYLTRANSFERASE 25 FAMILY MEMBER"/>
    <property type="match status" value="1"/>
</dbReference>
<sequence>MRPDSYSLVEEGTEDQFTSSSKPRFSRRKYLYVLLVLVTVGGICILVSNSLSNRAETTAAASVEKSASQVAVDSTPSALVSAEVITVTQTVTQLVAPTTPALPVLYSHLGLDKIFLMNLPARTDRRDSMLEMGSFLHLDFSVFPATDKEEIKKDPLWTSGKTHLRDAQLACWKSHMRIYEEVIASSDINMALVLEDDVDIDYDIATKTKAALDAAKGEEWDMLYLGHCSGFEGQKQNVINKEANLYHADYPVCSHGYIVSKKGARKLLTKLAEPHGPIDLLIVGLTKSKELNVLALSPPIITQYHFAGDTSDINTDGKNGMTGGDLGFSTRKRLEVFHEMK</sequence>
<evidence type="ECO:0000256" key="3">
    <source>
        <dbReference type="ARBA" id="ARBA00022679"/>
    </source>
</evidence>
<evidence type="ECO:0000256" key="2">
    <source>
        <dbReference type="ARBA" id="ARBA00022676"/>
    </source>
</evidence>
<keyword evidence="2" id="KW-0328">Glycosyltransferase</keyword>
<dbReference type="InterPro" id="IPR050757">
    <property type="entry name" value="Collagen_mod_GT25"/>
</dbReference>
<feature type="domain" description="Glycosyl transferase family 25" evidence="6">
    <location>
        <begin position="113"/>
        <end position="281"/>
    </location>
</feature>
<dbReference type="Pfam" id="PF01755">
    <property type="entry name" value="Glyco_transf_25"/>
    <property type="match status" value="1"/>
</dbReference>
<protein>
    <submittedName>
        <fullName evidence="7">Glycosyltransferase family 25-domain-containing protein</fullName>
    </submittedName>
</protein>
<dbReference type="STRING" id="215637.A0A4P9ZRE4"/>
<keyword evidence="5" id="KW-0472">Membrane</keyword>
<dbReference type="PANTHER" id="PTHR10730">
    <property type="entry name" value="PROCOLLAGEN-LYSINE,2-OXOGLUTARATE 5-DIOXYGENASE/GLYCOSYLTRANSFERASE 25 FAMILY MEMBER"/>
    <property type="match status" value="1"/>
</dbReference>
<evidence type="ECO:0000256" key="1">
    <source>
        <dbReference type="ARBA" id="ARBA00006721"/>
    </source>
</evidence>
<keyword evidence="5" id="KW-0812">Transmembrane</keyword>
<dbReference type="CDD" id="cd06532">
    <property type="entry name" value="Glyco_transf_25"/>
    <property type="match status" value="1"/>
</dbReference>
<dbReference type="Proteomes" id="UP000268162">
    <property type="component" value="Unassembled WGS sequence"/>
</dbReference>
<reference evidence="8" key="1">
    <citation type="journal article" date="2018" name="Nat. Microbiol.">
        <title>Leveraging single-cell genomics to expand the fungal tree of life.</title>
        <authorList>
            <person name="Ahrendt S.R."/>
            <person name="Quandt C.A."/>
            <person name="Ciobanu D."/>
            <person name="Clum A."/>
            <person name="Salamov A."/>
            <person name="Andreopoulos B."/>
            <person name="Cheng J.F."/>
            <person name="Woyke T."/>
            <person name="Pelin A."/>
            <person name="Henrissat B."/>
            <person name="Reynolds N.K."/>
            <person name="Benny G.L."/>
            <person name="Smith M.E."/>
            <person name="James T.Y."/>
            <person name="Grigoriev I.V."/>
        </authorList>
    </citation>
    <scope>NUCLEOTIDE SEQUENCE [LARGE SCALE GENOMIC DNA]</scope>
    <source>
        <strain evidence="8">RSA 468</strain>
    </source>
</reference>
<dbReference type="AlphaFoldDB" id="A0A4P9ZRE4"/>
<comment type="similarity">
    <text evidence="1">Belongs to the glycosyltransferase 25 family.</text>
</comment>
<keyword evidence="3 7" id="KW-0808">Transferase</keyword>
<feature type="region of interest" description="Disordered" evidence="4">
    <location>
        <begin position="1"/>
        <end position="20"/>
    </location>
</feature>
<keyword evidence="8" id="KW-1185">Reference proteome</keyword>
<accession>A0A4P9ZRE4</accession>
<feature type="transmembrane region" description="Helical" evidence="5">
    <location>
        <begin position="30"/>
        <end position="48"/>
    </location>
</feature>
<organism evidence="7 8">
    <name type="scientific">Dimargaris cristalligena</name>
    <dbReference type="NCBI Taxonomy" id="215637"/>
    <lineage>
        <taxon>Eukaryota</taxon>
        <taxon>Fungi</taxon>
        <taxon>Fungi incertae sedis</taxon>
        <taxon>Zoopagomycota</taxon>
        <taxon>Kickxellomycotina</taxon>
        <taxon>Dimargaritomycetes</taxon>
        <taxon>Dimargaritales</taxon>
        <taxon>Dimargaritaceae</taxon>
        <taxon>Dimargaris</taxon>
    </lineage>
</organism>
<gene>
    <name evidence="7" type="ORF">BJ085DRAFT_36915</name>
</gene>
<evidence type="ECO:0000256" key="4">
    <source>
        <dbReference type="SAM" id="MobiDB-lite"/>
    </source>
</evidence>
<evidence type="ECO:0000259" key="6">
    <source>
        <dbReference type="Pfam" id="PF01755"/>
    </source>
</evidence>